<protein>
    <submittedName>
        <fullName evidence="1">Uncharacterized protein</fullName>
    </submittedName>
</protein>
<accession>A0A0E3DBB7</accession>
<dbReference type="AlphaFoldDB" id="A0A0E3DBB7"/>
<dbReference type="EMBL" id="KJ398159">
    <property type="protein sequence ID" value="AHX02444.1"/>
    <property type="molecule type" value="Genomic_DNA"/>
</dbReference>
<keyword evidence="1" id="KW-0496">Mitochondrion</keyword>
<sequence>MTIRSKNFYQSFLVFEKLEQELSFNTKVAFPVLKVSNLFNETYFQRQFSKDSLLGLSYLRSKQSFFNFIEVILCLLMFQNFSDFSSLKAIIKTSSFFKECVKKNLSIFLERLTSLAVKQFLRLLLKSFVSN</sequence>
<geneLocation type="mitochondrion" evidence="1"/>
<evidence type="ECO:0000313" key="1">
    <source>
        <dbReference type="EMBL" id="AHX02444.1"/>
    </source>
</evidence>
<proteinExistence type="predicted"/>
<gene>
    <name evidence="1" type="ORF">Cjap.mt.39</name>
</gene>
<reference evidence="1" key="1">
    <citation type="submission" date="2014-02" db="EMBL/GenBank/DDBJ databases">
        <title>Complete mitochondrion genomes reveal florideophycean red algal diversity.</title>
        <authorList>
            <person name="Yang E.C."/>
            <person name="Yoon H.S."/>
        </authorList>
    </citation>
    <scope>NUCLEOTIDE SEQUENCE</scope>
</reference>
<organism evidence="1">
    <name type="scientific">Ceramothamnion japonicum</name>
    <name type="common">Red alga</name>
    <name type="synonym">Ceramium japonicum</name>
    <dbReference type="NCBI Taxonomy" id="218448"/>
    <lineage>
        <taxon>Eukaryota</taxon>
        <taxon>Rhodophyta</taxon>
        <taxon>Florideophyceae</taxon>
        <taxon>Rhodymeniophycidae</taxon>
        <taxon>Ceramiales</taxon>
        <taxon>Ceramiaceae</taxon>
        <taxon>Ceramothamnion</taxon>
    </lineage>
</organism>
<name>A0A0E3DBB7_CERJP</name>